<name>W2RSH3_CYPE1</name>
<feature type="transmembrane region" description="Helical" evidence="7">
    <location>
        <begin position="315"/>
        <end position="336"/>
    </location>
</feature>
<dbReference type="InterPro" id="IPR011701">
    <property type="entry name" value="MFS"/>
</dbReference>
<dbReference type="AlphaFoldDB" id="W2RSH3"/>
<feature type="transmembrane region" description="Helical" evidence="7">
    <location>
        <begin position="154"/>
        <end position="174"/>
    </location>
</feature>
<feature type="transmembrane region" description="Helical" evidence="7">
    <location>
        <begin position="556"/>
        <end position="573"/>
    </location>
</feature>
<keyword evidence="5 7" id="KW-0472">Membrane</keyword>
<dbReference type="PANTHER" id="PTHR23501:SF199">
    <property type="entry name" value="MFS EFFLUX TRANSPORTER INPD-RELATED"/>
    <property type="match status" value="1"/>
</dbReference>
<dbReference type="Pfam" id="PF07690">
    <property type="entry name" value="MFS_1"/>
    <property type="match status" value="1"/>
</dbReference>
<dbReference type="InterPro" id="IPR020846">
    <property type="entry name" value="MFS_dom"/>
</dbReference>
<dbReference type="Proteomes" id="UP000030752">
    <property type="component" value="Unassembled WGS sequence"/>
</dbReference>
<comment type="subcellular location">
    <subcellularLocation>
        <location evidence="1">Membrane</location>
        <topology evidence="1">Multi-pass membrane protein</topology>
    </subcellularLocation>
</comment>
<feature type="transmembrane region" description="Helical" evidence="7">
    <location>
        <begin position="484"/>
        <end position="505"/>
    </location>
</feature>
<evidence type="ECO:0000313" key="10">
    <source>
        <dbReference type="Proteomes" id="UP000030752"/>
    </source>
</evidence>
<dbReference type="GO" id="GO:0022857">
    <property type="term" value="F:transmembrane transporter activity"/>
    <property type="evidence" value="ECO:0007669"/>
    <property type="project" value="InterPro"/>
</dbReference>
<feature type="transmembrane region" description="Helical" evidence="7">
    <location>
        <begin position="243"/>
        <end position="263"/>
    </location>
</feature>
<evidence type="ECO:0000256" key="4">
    <source>
        <dbReference type="ARBA" id="ARBA00022989"/>
    </source>
</evidence>
<keyword evidence="4 7" id="KW-1133">Transmembrane helix</keyword>
<dbReference type="Gene3D" id="1.20.1250.20">
    <property type="entry name" value="MFS general substrate transporter like domains"/>
    <property type="match status" value="2"/>
</dbReference>
<feature type="transmembrane region" description="Helical" evidence="7">
    <location>
        <begin position="180"/>
        <end position="205"/>
    </location>
</feature>
<dbReference type="InterPro" id="IPR036259">
    <property type="entry name" value="MFS_trans_sf"/>
</dbReference>
<sequence length="589" mass="62844">MDANLKSEASTAVPSQNVSHTNLNKPDLMAAEKTSVMSSSSSDPEKPDTETKGNATTDVSAPSASVEGEKDTPTTEDEIEYPSGVKFAVITLALCLAVFLVALDNTIIATAIPVITNRFNSLPDVGWYGSSYLLTTCALQLFFGRLYTFYSIKIVYLVSIVIFEAGSALCGAAPNSEALIVGRAIAGVGSAGIFSGSLVIIAFTVPLAKRPIYTGIVGAMYGIASVAGPLLGGAFTDHVTWRWCFYINLPLGAVTLAVIFFFFHSPPRKTEKSVPFWPTRAMQLDLPGTAIFIVAIVCCLLALQWGGSKYPWSSWRVIICLVFFGVLTIAFVIVEYHAGDTATLPFRIISQRSVASASWFAFCLGGCFFIMVYWVPIWFQAIKGVSAFKSGIMLIPMILALVIANILSGVGTSVVGYYAPFIYVATILMSIGAGLLTTFESNTGHSMWIGYQVIYGLGVGFGMQQPLITVQTVLSLDDIPTGTALVMFVQTFGGALFVSVAQNVFNNRLIQELVVEARGVDPYVILHVGATSLKNAVPSDLLAGVQAAYNTALTETWYASVAMACLSILAWGIEWKSVKGMAPGGAGMA</sequence>
<reference evidence="9 10" key="1">
    <citation type="submission" date="2013-03" db="EMBL/GenBank/DDBJ databases">
        <title>The Genome Sequence of Phialophora europaea CBS 101466.</title>
        <authorList>
            <consortium name="The Broad Institute Genomics Platform"/>
            <person name="Cuomo C."/>
            <person name="de Hoog S."/>
            <person name="Gorbushina A."/>
            <person name="Walker B."/>
            <person name="Young S.K."/>
            <person name="Zeng Q."/>
            <person name="Gargeya S."/>
            <person name="Fitzgerald M."/>
            <person name="Haas B."/>
            <person name="Abouelleil A."/>
            <person name="Allen A.W."/>
            <person name="Alvarado L."/>
            <person name="Arachchi H.M."/>
            <person name="Berlin A.M."/>
            <person name="Chapman S.B."/>
            <person name="Gainer-Dewar J."/>
            <person name="Goldberg J."/>
            <person name="Griggs A."/>
            <person name="Gujja S."/>
            <person name="Hansen M."/>
            <person name="Howarth C."/>
            <person name="Imamovic A."/>
            <person name="Ireland A."/>
            <person name="Larimer J."/>
            <person name="McCowan C."/>
            <person name="Murphy C."/>
            <person name="Pearson M."/>
            <person name="Poon T.W."/>
            <person name="Priest M."/>
            <person name="Roberts A."/>
            <person name="Saif S."/>
            <person name="Shea T."/>
            <person name="Sisk P."/>
            <person name="Sykes S."/>
            <person name="Wortman J."/>
            <person name="Nusbaum C."/>
            <person name="Birren B."/>
        </authorList>
    </citation>
    <scope>NUCLEOTIDE SEQUENCE [LARGE SCALE GENOMIC DNA]</scope>
    <source>
        <strain evidence="9 10">CBS 101466</strain>
    </source>
</reference>
<dbReference type="CDD" id="cd17502">
    <property type="entry name" value="MFS_Azr1_MDR_like"/>
    <property type="match status" value="1"/>
</dbReference>
<dbReference type="RefSeq" id="XP_008719268.1">
    <property type="nucleotide sequence ID" value="XM_008721046.1"/>
</dbReference>
<feature type="transmembrane region" description="Helical" evidence="7">
    <location>
        <begin position="357"/>
        <end position="379"/>
    </location>
</feature>
<feature type="transmembrane region" description="Helical" evidence="7">
    <location>
        <begin position="212"/>
        <end position="231"/>
    </location>
</feature>
<dbReference type="FunCoup" id="W2RSH3">
    <property type="interactions" value="62"/>
</dbReference>
<dbReference type="GO" id="GO:0005886">
    <property type="term" value="C:plasma membrane"/>
    <property type="evidence" value="ECO:0007669"/>
    <property type="project" value="TreeGrafter"/>
</dbReference>
<dbReference type="EMBL" id="KB822722">
    <property type="protein sequence ID" value="ETN38679.1"/>
    <property type="molecule type" value="Genomic_DNA"/>
</dbReference>
<dbReference type="GeneID" id="19974055"/>
<feature type="compositionally biased region" description="Polar residues" evidence="6">
    <location>
        <begin position="7"/>
        <end position="24"/>
    </location>
</feature>
<dbReference type="OrthoDB" id="10021397at2759"/>
<evidence type="ECO:0000256" key="3">
    <source>
        <dbReference type="ARBA" id="ARBA00022692"/>
    </source>
</evidence>
<dbReference type="eggNOG" id="KOG0254">
    <property type="taxonomic scope" value="Eukaryota"/>
</dbReference>
<keyword evidence="10" id="KW-1185">Reference proteome</keyword>
<dbReference type="InParanoid" id="W2RSH3"/>
<feature type="transmembrane region" description="Helical" evidence="7">
    <location>
        <begin position="284"/>
        <end position="303"/>
    </location>
</feature>
<dbReference type="FunFam" id="1.20.1250.20:FF:000489">
    <property type="entry name" value="MFS general substrate transporter"/>
    <property type="match status" value="1"/>
</dbReference>
<protein>
    <recommendedName>
        <fullName evidence="8">Major facilitator superfamily (MFS) profile domain-containing protein</fullName>
    </recommendedName>
</protein>
<dbReference type="SUPFAM" id="SSF103473">
    <property type="entry name" value="MFS general substrate transporter"/>
    <property type="match status" value="1"/>
</dbReference>
<dbReference type="FunFam" id="1.20.1250.20:FF:000196">
    <property type="entry name" value="MFS toxin efflux pump (AflT)"/>
    <property type="match status" value="1"/>
</dbReference>
<dbReference type="VEuPathDB" id="FungiDB:HMPREF1541_06716"/>
<dbReference type="PANTHER" id="PTHR23501">
    <property type="entry name" value="MAJOR FACILITATOR SUPERFAMILY"/>
    <property type="match status" value="1"/>
</dbReference>
<evidence type="ECO:0000259" key="8">
    <source>
        <dbReference type="PROSITE" id="PS50850"/>
    </source>
</evidence>
<feature type="transmembrane region" description="Helical" evidence="7">
    <location>
        <begin position="391"/>
        <end position="410"/>
    </location>
</feature>
<comment type="similarity">
    <text evidence="2">Belongs to the major facilitator superfamily. TCR/Tet family.</text>
</comment>
<feature type="transmembrane region" description="Helical" evidence="7">
    <location>
        <begin position="417"/>
        <end position="439"/>
    </location>
</feature>
<feature type="region of interest" description="Disordered" evidence="6">
    <location>
        <begin position="1"/>
        <end position="77"/>
    </location>
</feature>
<feature type="compositionally biased region" description="Polar residues" evidence="6">
    <location>
        <begin position="52"/>
        <end position="63"/>
    </location>
</feature>
<evidence type="ECO:0000256" key="1">
    <source>
        <dbReference type="ARBA" id="ARBA00004141"/>
    </source>
</evidence>
<evidence type="ECO:0000256" key="5">
    <source>
        <dbReference type="ARBA" id="ARBA00023136"/>
    </source>
</evidence>
<accession>W2RSH3</accession>
<organism evidence="9 10">
    <name type="scientific">Cyphellophora europaea (strain CBS 101466)</name>
    <name type="common">Phialophora europaea</name>
    <dbReference type="NCBI Taxonomy" id="1220924"/>
    <lineage>
        <taxon>Eukaryota</taxon>
        <taxon>Fungi</taxon>
        <taxon>Dikarya</taxon>
        <taxon>Ascomycota</taxon>
        <taxon>Pezizomycotina</taxon>
        <taxon>Eurotiomycetes</taxon>
        <taxon>Chaetothyriomycetidae</taxon>
        <taxon>Chaetothyriales</taxon>
        <taxon>Cyphellophoraceae</taxon>
        <taxon>Cyphellophora</taxon>
    </lineage>
</organism>
<evidence type="ECO:0000256" key="6">
    <source>
        <dbReference type="SAM" id="MobiDB-lite"/>
    </source>
</evidence>
<feature type="transmembrane region" description="Helical" evidence="7">
    <location>
        <begin position="87"/>
        <end position="115"/>
    </location>
</feature>
<evidence type="ECO:0000256" key="2">
    <source>
        <dbReference type="ARBA" id="ARBA00007520"/>
    </source>
</evidence>
<dbReference type="PROSITE" id="PS50850">
    <property type="entry name" value="MFS"/>
    <property type="match status" value="1"/>
</dbReference>
<dbReference type="PRINTS" id="PR01036">
    <property type="entry name" value="TCRTETB"/>
</dbReference>
<dbReference type="HOGENOM" id="CLU_000960_22_1_1"/>
<feature type="transmembrane region" description="Helical" evidence="7">
    <location>
        <begin position="127"/>
        <end position="147"/>
    </location>
</feature>
<gene>
    <name evidence="9" type="ORF">HMPREF1541_06716</name>
</gene>
<evidence type="ECO:0000256" key="7">
    <source>
        <dbReference type="SAM" id="Phobius"/>
    </source>
</evidence>
<keyword evidence="3 7" id="KW-0812">Transmembrane</keyword>
<feature type="domain" description="Major facilitator superfamily (MFS) profile" evidence="8">
    <location>
        <begin position="90"/>
        <end position="579"/>
    </location>
</feature>
<proteinExistence type="inferred from homology"/>
<evidence type="ECO:0000313" key="9">
    <source>
        <dbReference type="EMBL" id="ETN38679.1"/>
    </source>
</evidence>